<proteinExistence type="predicted"/>
<name>A0A0J6CW97_9BACL</name>
<gene>
    <name evidence="1" type="ORF">AB986_16480</name>
</gene>
<dbReference type="STRING" id="157733.AB986_16480"/>
<dbReference type="Pfam" id="PF08761">
    <property type="entry name" value="dUTPase_2"/>
    <property type="match status" value="1"/>
</dbReference>
<keyword evidence="2" id="KW-1185">Reference proteome</keyword>
<dbReference type="Proteomes" id="UP000035996">
    <property type="component" value="Unassembled WGS sequence"/>
</dbReference>
<protein>
    <submittedName>
        <fullName evidence="1">dUTPase</fullName>
    </submittedName>
</protein>
<dbReference type="InterPro" id="IPR016947">
    <property type="entry name" value="UCP030140"/>
</dbReference>
<dbReference type="EMBL" id="LELK01000004">
    <property type="protein sequence ID" value="KMM37445.1"/>
    <property type="molecule type" value="Genomic_DNA"/>
</dbReference>
<dbReference type="OrthoDB" id="5506143at2"/>
<dbReference type="PATRIC" id="fig|157733.3.peg.1383"/>
<evidence type="ECO:0000313" key="1">
    <source>
        <dbReference type="EMBL" id="KMM37445.1"/>
    </source>
</evidence>
<dbReference type="PIRSF" id="PIRSF030140">
    <property type="entry name" value="UCP030140"/>
    <property type="match status" value="1"/>
</dbReference>
<dbReference type="InterPro" id="IPR014871">
    <property type="entry name" value="dUTPase/dCTP_pyrophosphatase"/>
</dbReference>
<dbReference type="AlphaFoldDB" id="A0A0J6CW97"/>
<sequence length="162" mass="18734">MNFNKLFTLQKQLDDRIVQEHNLEGEDLFENKLLALKVEVGELANETRCFKYWSKKAPSPKETVLEEYVDGIHFILSLGLELGYTEGVIPTQSDERLTAVQAFHDVYRAIDRVANEKEEGAYLNLIECYLELGDRIGLSLNEIDQAYLKKNEVNHNRQDHGY</sequence>
<evidence type="ECO:0000313" key="2">
    <source>
        <dbReference type="Proteomes" id="UP000035996"/>
    </source>
</evidence>
<organism evidence="1 2">
    <name type="scientific">Guptibacillus hwajinpoensis</name>
    <dbReference type="NCBI Taxonomy" id="208199"/>
    <lineage>
        <taxon>Bacteria</taxon>
        <taxon>Bacillati</taxon>
        <taxon>Bacillota</taxon>
        <taxon>Bacilli</taxon>
        <taxon>Bacillales</taxon>
        <taxon>Guptibacillaceae</taxon>
        <taxon>Guptibacillus</taxon>
    </lineage>
</organism>
<dbReference type="Gene3D" id="1.10.4010.10">
    <property type="entry name" value="Type II deoxyuridine triphosphatase"/>
    <property type="match status" value="1"/>
</dbReference>
<dbReference type="RefSeq" id="WP_048312421.1">
    <property type="nucleotide sequence ID" value="NZ_CP119526.1"/>
</dbReference>
<comment type="caution">
    <text evidence="1">The sequence shown here is derived from an EMBL/GenBank/DDBJ whole genome shotgun (WGS) entry which is preliminary data.</text>
</comment>
<dbReference type="CDD" id="cd11527">
    <property type="entry name" value="NTP-PPase_dUTPase"/>
    <property type="match status" value="1"/>
</dbReference>
<accession>A0A0J6CW97</accession>
<dbReference type="SUPFAM" id="SSF101386">
    <property type="entry name" value="all-alpha NTP pyrophosphatases"/>
    <property type="match status" value="1"/>
</dbReference>
<reference evidence="1" key="1">
    <citation type="submission" date="2015-06" db="EMBL/GenBank/DDBJ databases">
        <authorList>
            <person name="Liu B."/>
            <person name="Wang J."/>
            <person name="Zhu Y."/>
            <person name="Liu G."/>
            <person name="Chen Q."/>
            <person name="Zheng C."/>
            <person name="Che J."/>
            <person name="Ge C."/>
            <person name="Shi H."/>
            <person name="Pan Z."/>
            <person name="Liu X."/>
        </authorList>
    </citation>
    <scope>NUCLEOTIDE SEQUENCE [LARGE SCALE GENOMIC DNA]</scope>
    <source>
        <strain evidence="1">DSM 16346</strain>
    </source>
</reference>